<protein>
    <submittedName>
        <fullName evidence="3">Uncharacterized protein LOC109132888</fullName>
    </submittedName>
</protein>
<dbReference type="Proteomes" id="UP000694864">
    <property type="component" value="Chromosome 5"/>
</dbReference>
<dbReference type="PANTHER" id="PTHR11439">
    <property type="entry name" value="GAG-POL-RELATED RETROTRANSPOSON"/>
    <property type="match status" value="1"/>
</dbReference>
<dbReference type="CDD" id="cd09272">
    <property type="entry name" value="RNase_HI_RT_Ty1"/>
    <property type="match status" value="1"/>
</dbReference>
<reference evidence="3" key="2">
    <citation type="submission" date="2025-08" db="UniProtKB">
        <authorList>
            <consortium name="RefSeq"/>
        </authorList>
    </citation>
    <scope>IDENTIFICATION</scope>
    <source>
        <tissue evidence="3">Leaf</tissue>
    </source>
</reference>
<gene>
    <name evidence="3" type="primary">LOC109132888</name>
</gene>
<dbReference type="Pfam" id="PF07727">
    <property type="entry name" value="RVT_2"/>
    <property type="match status" value="1"/>
</dbReference>
<accession>A0ABM1RPF6</accession>
<evidence type="ECO:0000313" key="2">
    <source>
        <dbReference type="Proteomes" id="UP000694864"/>
    </source>
</evidence>
<dbReference type="RefSeq" id="XP_019100894.1">
    <property type="nucleotide sequence ID" value="XM_019245349.1"/>
</dbReference>
<organism evidence="2 3">
    <name type="scientific">Camelina sativa</name>
    <name type="common">False flax</name>
    <name type="synonym">Myagrum sativum</name>
    <dbReference type="NCBI Taxonomy" id="90675"/>
    <lineage>
        <taxon>Eukaryota</taxon>
        <taxon>Viridiplantae</taxon>
        <taxon>Streptophyta</taxon>
        <taxon>Embryophyta</taxon>
        <taxon>Tracheophyta</taxon>
        <taxon>Spermatophyta</taxon>
        <taxon>Magnoliopsida</taxon>
        <taxon>eudicotyledons</taxon>
        <taxon>Gunneridae</taxon>
        <taxon>Pentapetalae</taxon>
        <taxon>rosids</taxon>
        <taxon>malvids</taxon>
        <taxon>Brassicales</taxon>
        <taxon>Brassicaceae</taxon>
        <taxon>Camelineae</taxon>
        <taxon>Camelina</taxon>
    </lineage>
</organism>
<reference evidence="2" key="1">
    <citation type="journal article" date="2014" name="Nat. Commun.">
        <title>The emerging biofuel crop Camelina sativa retains a highly undifferentiated hexaploid genome structure.</title>
        <authorList>
            <person name="Kagale S."/>
            <person name="Koh C."/>
            <person name="Nixon J."/>
            <person name="Bollina V."/>
            <person name="Clarke W.E."/>
            <person name="Tuteja R."/>
            <person name="Spillane C."/>
            <person name="Robinson S.J."/>
            <person name="Links M.G."/>
            <person name="Clarke C."/>
            <person name="Higgins E.E."/>
            <person name="Huebert T."/>
            <person name="Sharpe A.G."/>
            <person name="Parkin I.A."/>
        </authorList>
    </citation>
    <scope>NUCLEOTIDE SEQUENCE [LARGE SCALE GENOMIC DNA]</scope>
    <source>
        <strain evidence="2">cv. DH55</strain>
    </source>
</reference>
<dbReference type="SUPFAM" id="SSF56672">
    <property type="entry name" value="DNA/RNA polymerases"/>
    <property type="match status" value="1"/>
</dbReference>
<dbReference type="PANTHER" id="PTHR11439:SF470">
    <property type="entry name" value="CYSTEINE-RICH RLK (RECEPTOR-LIKE PROTEIN KINASE) 8"/>
    <property type="match status" value="1"/>
</dbReference>
<keyword evidence="2" id="KW-1185">Reference proteome</keyword>
<dbReference type="InterPro" id="IPR043502">
    <property type="entry name" value="DNA/RNA_pol_sf"/>
</dbReference>
<evidence type="ECO:0000313" key="3">
    <source>
        <dbReference type="RefSeq" id="XP_019100894.1"/>
    </source>
</evidence>
<dbReference type="InterPro" id="IPR013103">
    <property type="entry name" value="RVT_2"/>
</dbReference>
<proteinExistence type="predicted"/>
<feature type="domain" description="Reverse transcriptase Ty1/copia-type" evidence="1">
    <location>
        <begin position="4"/>
        <end position="84"/>
    </location>
</feature>
<name>A0ABM1RPF6_CAMSA</name>
<evidence type="ECO:0000259" key="1">
    <source>
        <dbReference type="Pfam" id="PF07727"/>
    </source>
</evidence>
<dbReference type="GeneID" id="109132888"/>
<sequence length="294" mass="33112">MCLYVIVYVDDLLIGGNDEDEVVRFKQYLSHCFHMKDLGPLKYFLGIEVARSSRGIYLSQRKYALDIINECGLLGGRPVCTPMLQNHKLEEDTGGILTRRNGIGVWLGDWLKHWWAALRVVRYLKNSPGQGILFTANGDLHISAYCDSDFSTCPISRRSLSGYVVLLGGSPIAWKTKKQGVVSQSSAEAEYRAMSFTTSELKWPFGVLLTDSIRLHCDNQAALHIAANPVFHERTKHIERDCHYIRDEIQNGLIKTVYVQTTQQLADIFTKALGSPAFEYLSRKLGICDLHAPT</sequence>